<dbReference type="InterPro" id="IPR006115">
    <property type="entry name" value="6PGDH_NADP-bd"/>
</dbReference>
<feature type="domain" description="6-phosphogluconate dehydrogenase NADP-binding" evidence="5">
    <location>
        <begin position="31"/>
        <end position="187"/>
    </location>
</feature>
<dbReference type="Gene3D" id="3.40.50.720">
    <property type="entry name" value="NAD(P)-binding Rossmann-like Domain"/>
    <property type="match status" value="1"/>
</dbReference>
<gene>
    <name evidence="7" type="ORF">ACFU0X_29055</name>
</gene>
<dbReference type="InterPro" id="IPR013328">
    <property type="entry name" value="6PGD_dom2"/>
</dbReference>
<comment type="caution">
    <text evidence="7">The sequence shown here is derived from an EMBL/GenBank/DDBJ whole genome shotgun (WGS) entry which is preliminary data.</text>
</comment>
<dbReference type="PIRSF" id="PIRSF000103">
    <property type="entry name" value="HIBADH"/>
    <property type="match status" value="1"/>
</dbReference>
<dbReference type="SUPFAM" id="SSF48179">
    <property type="entry name" value="6-phosphogluconate dehydrogenase C-terminal domain-like"/>
    <property type="match status" value="1"/>
</dbReference>
<reference evidence="7 8" key="1">
    <citation type="submission" date="2024-09" db="EMBL/GenBank/DDBJ databases">
        <title>The Natural Products Discovery Center: Release of the First 8490 Sequenced Strains for Exploring Actinobacteria Biosynthetic Diversity.</title>
        <authorList>
            <person name="Kalkreuter E."/>
            <person name="Kautsar S.A."/>
            <person name="Yang D."/>
            <person name="Bader C.D."/>
            <person name="Teijaro C.N."/>
            <person name="Fluegel L."/>
            <person name="Davis C.M."/>
            <person name="Simpson J.R."/>
            <person name="Lauterbach L."/>
            <person name="Steele A.D."/>
            <person name="Gui C."/>
            <person name="Meng S."/>
            <person name="Li G."/>
            <person name="Viehrig K."/>
            <person name="Ye F."/>
            <person name="Su P."/>
            <person name="Kiefer A.F."/>
            <person name="Nichols A."/>
            <person name="Cepeda A.J."/>
            <person name="Yan W."/>
            <person name="Fan B."/>
            <person name="Jiang Y."/>
            <person name="Adhikari A."/>
            <person name="Zheng C.-J."/>
            <person name="Schuster L."/>
            <person name="Cowan T.M."/>
            <person name="Smanski M.J."/>
            <person name="Chevrette M.G."/>
            <person name="De Carvalho L.P.S."/>
            <person name="Shen B."/>
        </authorList>
    </citation>
    <scope>NUCLEOTIDE SEQUENCE [LARGE SCALE GENOMIC DNA]</scope>
    <source>
        <strain evidence="7 8">NPDC057399</strain>
    </source>
</reference>
<dbReference type="SUPFAM" id="SSF51735">
    <property type="entry name" value="NAD(P)-binding Rossmann-fold domains"/>
    <property type="match status" value="1"/>
</dbReference>
<dbReference type="InterPro" id="IPR036291">
    <property type="entry name" value="NAD(P)-bd_dom_sf"/>
</dbReference>
<dbReference type="InterPro" id="IPR029154">
    <property type="entry name" value="HIBADH-like_NADP-bd"/>
</dbReference>
<dbReference type="PANTHER" id="PTHR43580">
    <property type="entry name" value="OXIDOREDUCTASE GLYR1-RELATED"/>
    <property type="match status" value="1"/>
</dbReference>
<dbReference type="EMBL" id="JBHVBU010000122">
    <property type="protein sequence ID" value="MFE7967043.1"/>
    <property type="molecule type" value="Genomic_DNA"/>
</dbReference>
<comment type="similarity">
    <text evidence="1">Belongs to the HIBADH-related family.</text>
</comment>
<dbReference type="Pfam" id="PF03446">
    <property type="entry name" value="NAD_binding_2"/>
    <property type="match status" value="1"/>
</dbReference>
<dbReference type="Gene3D" id="1.10.1040.10">
    <property type="entry name" value="N-(1-d-carboxylethyl)-l-norvaline Dehydrogenase, domain 2"/>
    <property type="match status" value="1"/>
</dbReference>
<evidence type="ECO:0000256" key="2">
    <source>
        <dbReference type="ARBA" id="ARBA00023002"/>
    </source>
</evidence>
<dbReference type="InterPro" id="IPR015815">
    <property type="entry name" value="HIBADH-related"/>
</dbReference>
<protein>
    <submittedName>
        <fullName evidence="7">NAD(P)-dependent oxidoreductase</fullName>
        <ecNumber evidence="7">1.1.-.-</ecNumber>
    </submittedName>
</protein>
<dbReference type="GO" id="GO:0016491">
    <property type="term" value="F:oxidoreductase activity"/>
    <property type="evidence" value="ECO:0007669"/>
    <property type="project" value="UniProtKB-KW"/>
</dbReference>
<proteinExistence type="inferred from homology"/>
<dbReference type="Pfam" id="PF14833">
    <property type="entry name" value="NAD_binding_11"/>
    <property type="match status" value="1"/>
</dbReference>
<evidence type="ECO:0000313" key="7">
    <source>
        <dbReference type="EMBL" id="MFE7967043.1"/>
    </source>
</evidence>
<dbReference type="Proteomes" id="UP001600650">
    <property type="component" value="Unassembled WGS sequence"/>
</dbReference>
<keyword evidence="2 7" id="KW-0560">Oxidoreductase</keyword>
<organism evidence="7 8">
    <name type="scientific">Streptomyces cellulosae</name>
    <dbReference type="NCBI Taxonomy" id="1968"/>
    <lineage>
        <taxon>Bacteria</taxon>
        <taxon>Bacillati</taxon>
        <taxon>Actinomycetota</taxon>
        <taxon>Actinomycetes</taxon>
        <taxon>Kitasatosporales</taxon>
        <taxon>Streptomycetaceae</taxon>
        <taxon>Streptomyces</taxon>
    </lineage>
</organism>
<dbReference type="RefSeq" id="WP_381728384.1">
    <property type="nucleotide sequence ID" value="NZ_JBHVBU010000122.1"/>
</dbReference>
<accession>A0ABW6JNQ4</accession>
<feature type="domain" description="3-hydroxyisobutyrate dehydrogenase-like NAD-binding" evidence="6">
    <location>
        <begin position="194"/>
        <end position="311"/>
    </location>
</feature>
<evidence type="ECO:0000313" key="8">
    <source>
        <dbReference type="Proteomes" id="UP001600650"/>
    </source>
</evidence>
<dbReference type="InterPro" id="IPR051265">
    <property type="entry name" value="HIBADH-related_NP60_sf"/>
</dbReference>
<keyword evidence="3" id="KW-0520">NAD</keyword>
<evidence type="ECO:0000259" key="6">
    <source>
        <dbReference type="Pfam" id="PF14833"/>
    </source>
</evidence>
<dbReference type="InterPro" id="IPR008927">
    <property type="entry name" value="6-PGluconate_DH-like_C_sf"/>
</dbReference>
<dbReference type="EC" id="1.1.-.-" evidence="7"/>
<sequence>MAAGAGRSSGGTGVRTTTARQKADRMTDTLTVAVLGTGIMGAAMARNLLKAGHTVRVWNRTRAKADPLAADGAHVASTPAEAVGSADVVLTMLYDGPATLETMRAAAPALPRGAVWAQCTTSGIEDVAGLAAFARDHGLRFYDSPVLGTRKPAEDGQLTVLAAGPVEGRDRVTPVFDAVGARTVWTGEDGAEAAATRLKLVANSWVLAATAAAGETLALARALDVTPDDFFGLIAGGPLDMGYLHAKAQLILGERLSPPQFAVKTAAKDAALIVRAGERHGTRLDVAAASARRLERAAAQGHADEDMAAAYYASFDDGPAPTT</sequence>
<feature type="region of interest" description="Disordered" evidence="4">
    <location>
        <begin position="1"/>
        <end position="23"/>
    </location>
</feature>
<evidence type="ECO:0000256" key="4">
    <source>
        <dbReference type="SAM" id="MobiDB-lite"/>
    </source>
</evidence>
<evidence type="ECO:0000259" key="5">
    <source>
        <dbReference type="Pfam" id="PF03446"/>
    </source>
</evidence>
<evidence type="ECO:0000256" key="3">
    <source>
        <dbReference type="ARBA" id="ARBA00023027"/>
    </source>
</evidence>
<keyword evidence="8" id="KW-1185">Reference proteome</keyword>
<name>A0ABW6JNQ4_STRCE</name>
<evidence type="ECO:0000256" key="1">
    <source>
        <dbReference type="ARBA" id="ARBA00009080"/>
    </source>
</evidence>
<dbReference type="PANTHER" id="PTHR43580:SF2">
    <property type="entry name" value="CYTOKINE-LIKE NUCLEAR FACTOR N-PAC"/>
    <property type="match status" value="1"/>
</dbReference>